<feature type="transmembrane region" description="Helical" evidence="16">
    <location>
        <begin position="943"/>
        <end position="960"/>
    </location>
</feature>
<dbReference type="Gene3D" id="3.40.50.2300">
    <property type="match status" value="6"/>
</dbReference>
<dbReference type="CDD" id="cd06382">
    <property type="entry name" value="PBP1_iGluR_Kainate"/>
    <property type="match status" value="3"/>
</dbReference>
<accession>A0A4S2K901</accession>
<gene>
    <name evidence="19" type="ORF">DBV15_02655</name>
</gene>
<evidence type="ECO:0000256" key="9">
    <source>
        <dbReference type="ARBA" id="ARBA00023136"/>
    </source>
</evidence>
<dbReference type="InterPro" id="IPR001320">
    <property type="entry name" value="Iontro_rcpt_C"/>
</dbReference>
<keyword evidence="9 16" id="KW-0472">Membrane</keyword>
<dbReference type="CDD" id="cd13714">
    <property type="entry name" value="PBP2_iGluR_Kainate"/>
    <property type="match status" value="1"/>
</dbReference>
<keyword evidence="6 16" id="KW-1133">Transmembrane helix</keyword>
<keyword evidence="12" id="KW-0628">Postsynaptic cell membrane</keyword>
<dbReference type="SMART" id="SM00079">
    <property type="entry name" value="PBPe"/>
    <property type="match status" value="3"/>
</dbReference>
<dbReference type="STRING" id="300112.A0A4S2K901"/>
<feature type="domain" description="Ionotropic glutamate receptor L-glutamate and glycine-binding" evidence="18">
    <location>
        <begin position="2150"/>
        <end position="2215"/>
    </location>
</feature>
<evidence type="ECO:0000256" key="4">
    <source>
        <dbReference type="ARBA" id="ARBA00022692"/>
    </source>
</evidence>
<evidence type="ECO:0000259" key="18">
    <source>
        <dbReference type="SMART" id="SM00918"/>
    </source>
</evidence>
<evidence type="ECO:0000256" key="13">
    <source>
        <dbReference type="ARBA" id="ARBA00023286"/>
    </source>
</evidence>
<evidence type="ECO:0000256" key="3">
    <source>
        <dbReference type="ARBA" id="ARBA00022475"/>
    </source>
</evidence>
<feature type="domain" description="Ionotropic glutamate receptor C-terminal" evidence="17">
    <location>
        <begin position="393"/>
        <end position="820"/>
    </location>
</feature>
<comment type="subcellular location">
    <subcellularLocation>
        <location evidence="15">Postsynaptic cell membrane</location>
        <topology evidence="15">Multi-pass membrane protein</topology>
    </subcellularLocation>
</comment>
<dbReference type="Pfam" id="PF01094">
    <property type="entry name" value="ANF_receptor"/>
    <property type="match status" value="3"/>
</dbReference>
<feature type="transmembrane region" description="Helical" evidence="16">
    <location>
        <begin position="1456"/>
        <end position="1474"/>
    </location>
</feature>
<evidence type="ECO:0000256" key="16">
    <source>
        <dbReference type="SAM" id="Phobius"/>
    </source>
</evidence>
<dbReference type="FunFam" id="1.10.287.70:FF:000134">
    <property type="entry name" value="Glutamate receptor, ionotropic kainate"/>
    <property type="match status" value="1"/>
</dbReference>
<feature type="domain" description="Ionotropic glutamate receptor L-glutamate and glycine-binding" evidence="18">
    <location>
        <begin position="403"/>
        <end position="468"/>
    </location>
</feature>
<dbReference type="InterPro" id="IPR015683">
    <property type="entry name" value="Ionotropic_Glu_rcpt"/>
</dbReference>
<keyword evidence="8" id="KW-0406">Ion transport</keyword>
<keyword evidence="13" id="KW-1071">Ligand-gated ion channel</keyword>
<dbReference type="PANTHER" id="PTHR18966">
    <property type="entry name" value="IONOTROPIC GLUTAMATE RECEPTOR"/>
    <property type="match status" value="1"/>
</dbReference>
<dbReference type="FunFam" id="3.40.190.10:FF:000061">
    <property type="entry name" value="Glutamate receptor, ionotropic kainate"/>
    <property type="match status" value="1"/>
</dbReference>
<dbReference type="FunFam" id="1.10.287.70:FF:000105">
    <property type="entry name" value="Eye-enriched kainate receptor, isoform A"/>
    <property type="match status" value="1"/>
</dbReference>
<evidence type="ECO:0000256" key="8">
    <source>
        <dbReference type="ARBA" id="ARBA00023065"/>
    </source>
</evidence>
<evidence type="ECO:0000256" key="2">
    <source>
        <dbReference type="ARBA" id="ARBA00022448"/>
    </source>
</evidence>
<sequence>MRDFPGGLFHPSDDKQEVAFRYAAEKINANRDILPKSRLSAQVEVIQPQDSFHASKRVCHLLRGGVAAIFGPQSAHTASHVQSICDTMEIPHLETRWDYRLRRQSCLVNLYPHPTTLSKAYVDLVKAWGWKSFTIIYENNEGLVRLQELLKAHGPSEFPITVRQLSEGSEYRPLLKQIKNSAESHIVLDCSTERIYDVLKQAQQIGMMSDYHSYLITSLDLHTVDLEEFKHGGTNITAFRLVDPEKPEIQKVIQDWIYGEKRYNRELDMGQNTNKTETSLLYDAVHLFAKALHDLDTSQQIDIKPLSCESTDTWPHGYSLINYMKIVEMTGLTGIIKFDHQGFRSDFVLDIIELNNKEGLKKIGTWNSTKGINFTRSYGDVYTQIVENLQNKTFIVTTILSAPYCMRKDSSEKLTGNAQFEGYSIDLIYEISRLLGFNYTFRLVPDGRYGSYNAQTKEWDGMMKELLEQKADLAIGDLTITYDREQVVDFTTPFMPLGISILYRKPIKQPPNLFSFLSPLSLDVWIYMATAYLGVSVLLFILARQNVFGIVKFRFTPYEWYNPHPCNKNPDRLENRFKLLNCLWFTIGSLMRQGCDILPKFSPYEWENPHPCNGQSEVLENEFTLLNSLWFTIGSLMQQGSDIAPKAVSTRMVAGMWWFFTLIMISSYTANLAAFLTVERMDSPIESAEDLAKQTKIKYGALKGGSTASFFKDSNFSTYQRMWSFMDSAKPSVFTGSNVEGVDRVIKGKGSYAFLMESTSIEYVIERNCDLTQVGGLLDSKGYGIAMPPNSPYRTAISGAILKLQEEGKLHMLKTRWWKEKRGGGSCRDDTSKSSSAANELGLANVGGVFVVLMGGMGVACVIAVCEFVWKSRKVAIEERKSVCSEMASELRYALDCGNGNKKPPGKALCRRQGQHSSLSIVSEEGKYAACNKYRHFMVTKPLLILLPIFLFHACVFGFPKKVPIVGLFDQDEEILDMFEASVKAVNKDGVEDEDVFLTPIIEEIKADAYEASLKVCEQLKFGIVGIFGPQDKAIAEHVQSICNTIEVPHISVRQDLDLSQPRGLGLNVYPHISSLSRLYNQLVTEFKWKSFAILYEDTDSLIRIRPLLERWDAHGTSAQGMEEIKTSRIENIVIDCSYEILDDVLNQAQQVGILSDKYKDLQTLDLEPYQYSGVNFTGVRLIDPEDPTVLKILDRHKKEWDLDDPSQLRVEPALMYDAVQLFAIAFKQLKDATKGDIRALPCNGTVRWEHGLSLSNFLRSTETRGLTGLVKFDRDGFRSNIEVDIVRLTKNGLIKIGEWNSTAENVDWLQEISTPKSDVRFIQNKTFIVLISLTEPYGMEKESIVKLSGNERYEGFAVDIIDELSKILEFNYTLQVEKDYGSLNNKTGKWSGMLGKIIADEADLAITDLTITSTRQDYVDFTNPIMNLGISILYKKPSQAAPNLFSFLLPFSNDVWYYLIGSYIIVSLLLFAIGRLSPAEWNNPYPCIEEAEVLENQFTCKNAFWFAIGAIMQQGSEIAPISISTRMVASCWWFFCLIMVSSYTANLAACLTVESSLSPFDNVEGLVKKKTIKYGAKDGGATLNFFKDSNYPVYQEMYQTMIANRKDVLVQDNKDGIIERHCDLTQIGGLLDEKGYGIAIKKNSKYLHSINTAVLKLSEGGTIQEIKKKWWTQKRGGGKCQESSGSSTAEALDLDNVGGVFLVLTIGIALSCVYTIFELCWDVAQTSIRENVPFKQELINELKFIAKCSGSKPARRKSGLSSKRGLFDGDEMIEKAFEISIEAVNKKISTPERARNISLTPITKQINKNAFQVANIAFLRDHIMHFWELHHAACKLIDDGVIGIFGPQDKSTASYVQSMCDTLDIPYIAARWDSELKRGNVFQNLIEEYKWKEYAIIYDNTDGLIRINRLLKLQNLNTTFAMVFHLGSGPNFRQTMEEVKMSGYRNLIIDCSYNILASVLEQAQQVGIMSERYRVIITSLTLNLEPYQYSGVNLTGVRLIDPKSSIVRRTLRSQNFNWNLPDGSHLRVEAALAYDAVQLFASGYARLRKGIKGNLKNLSCNSTEVWEHGFSLSNYMRNERIHGLTGLIRFDTAGFRTEFQLDIVNLGNGGLYKVGRWETNFGIQWKPGYRIPGVDDDKSLRDKHFLTDPYGMRKISSHVVTGNDRYEGFAIDLIQEMSKMLGFNYTFEVQTDNDYGSFNNVTKKWSGMLGKIIDGKADLAITDLTITATREEAVDFTSPYKRSLQNANKGSSRLSILSGTVFERRLDVPDRSVPHRDNIVIRDWKTLSRRMEESVPVHQGAGGVGNTLHSDGDSVSGISTRALAVAWWFFALIIGNTYIANLAAALSTKSVVWSFQVAEELAYQQKIKYGAKINGSTYFFFQDSTYEPYVIMYNYMKDHANEVLMKSNEDGVRKVQNENYAYFMESSSIEYIKQRKCNVTQIGGLLDSKSYGIAMKKDASYRMDLSGAILKLHETGVINELQTKWWKQKRGGDTCDEKTAVQVQPLNLEDVGGVFLIMISGVALSWIFAGCVFLWNIRNIAIRHDVSFKKELIKELKFLIKCSRRKNVKRRKKSVETITNNSTDS</sequence>
<feature type="domain" description="Ionotropic glutamate receptor L-glutamate and glycine-binding" evidence="18">
    <location>
        <begin position="1337"/>
        <end position="1400"/>
    </location>
</feature>
<dbReference type="Gene3D" id="3.40.190.10">
    <property type="entry name" value="Periplasmic binding protein-like II"/>
    <property type="match status" value="6"/>
</dbReference>
<feature type="domain" description="Ionotropic glutamate receptor C-terminal" evidence="17">
    <location>
        <begin position="2144"/>
        <end position="2489"/>
    </location>
</feature>
<dbReference type="GO" id="GO:0045211">
    <property type="term" value="C:postsynaptic membrane"/>
    <property type="evidence" value="ECO:0007669"/>
    <property type="project" value="UniProtKB-SubCell"/>
</dbReference>
<proteinExistence type="inferred from homology"/>
<evidence type="ECO:0000256" key="5">
    <source>
        <dbReference type="ARBA" id="ARBA00022729"/>
    </source>
</evidence>
<feature type="domain" description="Ionotropic glutamate receptor C-terminal" evidence="17">
    <location>
        <begin position="1327"/>
        <end position="1674"/>
    </location>
</feature>
<evidence type="ECO:0000313" key="19">
    <source>
        <dbReference type="EMBL" id="TGZ45842.1"/>
    </source>
</evidence>
<evidence type="ECO:0000256" key="12">
    <source>
        <dbReference type="ARBA" id="ARBA00023257"/>
    </source>
</evidence>
<evidence type="ECO:0000256" key="14">
    <source>
        <dbReference type="ARBA" id="ARBA00023303"/>
    </source>
</evidence>
<evidence type="ECO:0000259" key="17">
    <source>
        <dbReference type="SMART" id="SM00079"/>
    </source>
</evidence>
<evidence type="ECO:0000256" key="10">
    <source>
        <dbReference type="ARBA" id="ARBA00023170"/>
    </source>
</evidence>
<evidence type="ECO:0000256" key="15">
    <source>
        <dbReference type="ARBA" id="ARBA00034104"/>
    </source>
</evidence>
<keyword evidence="4 16" id="KW-0812">Transmembrane</keyword>
<keyword evidence="11" id="KW-0325">Glycoprotein</keyword>
<feature type="transmembrane region" description="Helical" evidence="16">
    <location>
        <begin position="849"/>
        <end position="870"/>
    </location>
</feature>
<keyword evidence="2" id="KW-0813">Transport</keyword>
<keyword evidence="20" id="KW-1185">Reference proteome</keyword>
<keyword evidence="3" id="KW-1003">Cell membrane</keyword>
<dbReference type="InterPro" id="IPR001828">
    <property type="entry name" value="ANF_lig-bd_rcpt"/>
</dbReference>
<dbReference type="GO" id="GO:0015276">
    <property type="term" value="F:ligand-gated monoatomic ion channel activity"/>
    <property type="evidence" value="ECO:0007669"/>
    <property type="project" value="InterPro"/>
</dbReference>
<dbReference type="Gene3D" id="1.10.287.70">
    <property type="match status" value="3"/>
</dbReference>
<feature type="transmembrane region" description="Helical" evidence="16">
    <location>
        <begin position="2512"/>
        <end position="2536"/>
    </location>
</feature>
<dbReference type="SUPFAM" id="SSF53822">
    <property type="entry name" value="Periplasmic binding protein-like I"/>
    <property type="match status" value="3"/>
</dbReference>
<dbReference type="Pfam" id="PF00060">
    <property type="entry name" value="Lig_chan"/>
    <property type="match status" value="3"/>
</dbReference>
<keyword evidence="14" id="KW-0407">Ion channel</keyword>
<comment type="caution">
    <text evidence="19">The sequence shown here is derived from an EMBL/GenBank/DDBJ whole genome shotgun (WGS) entry which is preliminary data.</text>
</comment>
<evidence type="ECO:0000256" key="7">
    <source>
        <dbReference type="ARBA" id="ARBA00023018"/>
    </source>
</evidence>
<dbReference type="InterPro" id="IPR028082">
    <property type="entry name" value="Peripla_BP_I"/>
</dbReference>
<evidence type="ECO:0000256" key="1">
    <source>
        <dbReference type="ARBA" id="ARBA00008685"/>
    </source>
</evidence>
<feature type="transmembrane region" description="Helical" evidence="16">
    <location>
        <begin position="524"/>
        <end position="543"/>
    </location>
</feature>
<dbReference type="SUPFAM" id="SSF53850">
    <property type="entry name" value="Periplasmic binding protein-like II"/>
    <property type="match status" value="3"/>
</dbReference>
<dbReference type="Proteomes" id="UP000310200">
    <property type="component" value="Unassembled WGS sequence"/>
</dbReference>
<reference evidence="19 20" key="1">
    <citation type="journal article" date="2019" name="Philos. Trans. R. Soc. Lond., B, Biol. Sci.">
        <title>Ant behaviour and brain gene expression of defending hosts depend on the ecological success of the intruding social parasite.</title>
        <authorList>
            <person name="Kaur R."/>
            <person name="Stoldt M."/>
            <person name="Jongepier E."/>
            <person name="Feldmeyer B."/>
            <person name="Menzel F."/>
            <person name="Bornberg-Bauer E."/>
            <person name="Foitzik S."/>
        </authorList>
    </citation>
    <scope>NUCLEOTIDE SEQUENCE [LARGE SCALE GENOMIC DNA]</scope>
    <source>
        <tissue evidence="19">Whole body</tissue>
    </source>
</reference>
<dbReference type="FunFam" id="1.10.287.70:FF:000010">
    <property type="entry name" value="Putative glutamate receptor ionotropic kainate 1"/>
    <property type="match status" value="1"/>
</dbReference>
<keyword evidence="7" id="KW-0770">Synapse</keyword>
<protein>
    <submittedName>
        <fullName evidence="19">Glutamate receptor, ionotropic kainate 2</fullName>
    </submittedName>
</protein>
<dbReference type="SMART" id="SM00918">
    <property type="entry name" value="Lig_chan-Glu_bd"/>
    <property type="match status" value="3"/>
</dbReference>
<keyword evidence="5" id="KW-0732">Signal</keyword>
<dbReference type="EMBL" id="QBLH01003046">
    <property type="protein sequence ID" value="TGZ45842.1"/>
    <property type="molecule type" value="Genomic_DNA"/>
</dbReference>
<keyword evidence="10 19" id="KW-0675">Receptor</keyword>
<dbReference type="FunFam" id="3.40.190.10:FF:000060">
    <property type="entry name" value="Glutamate receptor ionotropic, kainate 1"/>
    <property type="match status" value="1"/>
</dbReference>
<feature type="transmembrane region" description="Helical" evidence="16">
    <location>
        <begin position="1532"/>
        <end position="1550"/>
    </location>
</feature>
<comment type="similarity">
    <text evidence="1">Belongs to the glutamate-gated ion channel (TC 1.A.10.1) family.</text>
</comment>
<name>A0A4S2K901_9HYME</name>
<dbReference type="FunFam" id="3.40.190.10:FF:000147">
    <property type="entry name" value="Uncharacterized protein, isoform C"/>
    <property type="match status" value="1"/>
</dbReference>
<dbReference type="FunFam" id="3.40.190.10:FF:000178">
    <property type="entry name" value="Glutamate receptor subunit"/>
    <property type="match status" value="2"/>
</dbReference>
<evidence type="ECO:0000256" key="11">
    <source>
        <dbReference type="ARBA" id="ARBA00023180"/>
    </source>
</evidence>
<organism evidence="19 20">
    <name type="scientific">Temnothorax longispinosus</name>
    <dbReference type="NCBI Taxonomy" id="300112"/>
    <lineage>
        <taxon>Eukaryota</taxon>
        <taxon>Metazoa</taxon>
        <taxon>Ecdysozoa</taxon>
        <taxon>Arthropoda</taxon>
        <taxon>Hexapoda</taxon>
        <taxon>Insecta</taxon>
        <taxon>Pterygota</taxon>
        <taxon>Neoptera</taxon>
        <taxon>Endopterygota</taxon>
        <taxon>Hymenoptera</taxon>
        <taxon>Apocrita</taxon>
        <taxon>Aculeata</taxon>
        <taxon>Formicoidea</taxon>
        <taxon>Formicidae</taxon>
        <taxon>Myrmicinae</taxon>
        <taxon>Temnothorax</taxon>
    </lineage>
</organism>
<evidence type="ECO:0000313" key="20">
    <source>
        <dbReference type="Proteomes" id="UP000310200"/>
    </source>
</evidence>
<dbReference type="FunFam" id="3.40.50.2300:FF:000106">
    <property type="entry name" value="Glutamate receptor ionotropic, kainate"/>
    <property type="match status" value="1"/>
</dbReference>
<feature type="transmembrane region" description="Helical" evidence="16">
    <location>
        <begin position="656"/>
        <end position="678"/>
    </location>
</feature>
<dbReference type="InterPro" id="IPR019594">
    <property type="entry name" value="Glu/Gly-bd"/>
</dbReference>
<evidence type="ECO:0000256" key="6">
    <source>
        <dbReference type="ARBA" id="ARBA00022989"/>
    </source>
</evidence>
<dbReference type="Pfam" id="PF10613">
    <property type="entry name" value="Lig_chan-Glu_bd"/>
    <property type="match status" value="3"/>
</dbReference>